<keyword evidence="3" id="KW-0378">Hydrolase</keyword>
<dbReference type="GO" id="GO:0004725">
    <property type="term" value="F:protein tyrosine phosphatase activity"/>
    <property type="evidence" value="ECO:0007669"/>
    <property type="project" value="UniProtKB-EC"/>
</dbReference>
<evidence type="ECO:0000256" key="6">
    <source>
        <dbReference type="SAM" id="Phobius"/>
    </source>
</evidence>
<feature type="region of interest" description="Disordered" evidence="5">
    <location>
        <begin position="570"/>
        <end position="601"/>
    </location>
</feature>
<evidence type="ECO:0000256" key="2">
    <source>
        <dbReference type="ARBA" id="ARBA00013064"/>
    </source>
</evidence>
<keyword evidence="6" id="KW-0472">Membrane</keyword>
<dbReference type="Proteomes" id="UP000683360">
    <property type="component" value="Unassembled WGS sequence"/>
</dbReference>
<dbReference type="InterPro" id="IPR029021">
    <property type="entry name" value="Prot-tyrosine_phosphatase-like"/>
</dbReference>
<dbReference type="EC" id="3.1.3.48" evidence="2"/>
<dbReference type="GO" id="GO:0008045">
    <property type="term" value="P:motor neuron axon guidance"/>
    <property type="evidence" value="ECO:0007669"/>
    <property type="project" value="TreeGrafter"/>
</dbReference>
<dbReference type="OrthoDB" id="8609993at2759"/>
<proteinExistence type="inferred from homology"/>
<comment type="caution">
    <text evidence="8">The sequence shown here is derived from an EMBL/GenBank/DDBJ whole genome shotgun (WGS) entry which is preliminary data.</text>
</comment>
<dbReference type="CDD" id="cd00047">
    <property type="entry name" value="PTPc"/>
    <property type="match status" value="1"/>
</dbReference>
<evidence type="ECO:0000256" key="1">
    <source>
        <dbReference type="ARBA" id="ARBA00009580"/>
    </source>
</evidence>
<dbReference type="SMR" id="A0A8S3UWQ8"/>
<gene>
    <name evidence="8" type="ORF">MEDL_62283</name>
</gene>
<feature type="region of interest" description="Disordered" evidence="5">
    <location>
        <begin position="522"/>
        <end position="541"/>
    </location>
</feature>
<sequence length="804" mass="90921">MDVHLHSQDVRKHGGHCIFPEVAFITNILIYYREDGAAQMDDFRLFVLNTTLSSSDEYRCYTDLYIEGLPDTTQDIDCYKLARKVFFFNRGKVVELCYIEINASNVCMKGCEPGQGGRYCTFYNTVYNGIAKQSISSPSSPANVLIDGITTSCISIVSTTSNSYIQIGNESLIVINGLYLFFGDRNPPAGIHKVYCSNTTDSWADSTVLYNAEYINENIDVFAVCKYIIYIPPILNGNAQIDICEIEIGGCFYGKYGDSCQLLCPGNCIGPCDLNTGNCLFGCFDGWIGDRCDKACDEGKFGGQCLQDCSANCLSSPCDHITGQCIAGCIKGWEGFNCTEECKKGNFGWNCLETCNGCIRNDCNHISGVCKNDNVCKPGYMHGRYCNQTCEAWQFGTNCNKTCNCLLEPCNPLTGECSDDICQIGWKGDSCDKECDHGRFGYNCKEFCDGCFNHSCNRFNGSCDTECKFGFSGPLCANKDTHTQESQAGSGAAIGGGISGVIIVIVIVVLAVIIYRRRSASPQDKNLSGNQSPRRSEGNTYFNHEIIQNKEEGYANMGSKTSVEDVHVSVTVQLPSNRRDSDENDQLPEEEEYEEEDEKDLYTNEVSRQTKYKIPISDLKNIINEKRKDEGFNNEYKILPKGLVHAHDEGSKEENKLKNRFLRTWPYDHSRIVLTGNTKHDYINASYIDSYAKERTYIASQGPKKSTLRDFWHMIWQERVGKIVMVTKLEEERRKKCEQYWPQNVNRPMLVDNYKLTMKEEIQHTVYVYRLIILYNKTNKSEREVHHFHLHNGRTMVFQISPNW</sequence>
<keyword evidence="9" id="KW-1185">Reference proteome</keyword>
<comment type="similarity">
    <text evidence="1">Belongs to the protein-tyrosine phosphatase family.</text>
</comment>
<protein>
    <recommendedName>
        <fullName evidence="2">protein-tyrosine-phosphatase</fullName>
        <ecNumber evidence="2">3.1.3.48</ecNumber>
    </recommendedName>
</protein>
<feature type="domain" description="Tyrosine-protein phosphatase" evidence="7">
    <location>
        <begin position="632"/>
        <end position="804"/>
    </location>
</feature>
<dbReference type="PROSITE" id="PS50055">
    <property type="entry name" value="TYR_PHOSPHATASE_PTP"/>
    <property type="match status" value="1"/>
</dbReference>
<dbReference type="InterPro" id="IPR000242">
    <property type="entry name" value="PTP_cat"/>
</dbReference>
<dbReference type="Gene3D" id="2.170.300.10">
    <property type="entry name" value="Tie2 ligand-binding domain superfamily"/>
    <property type="match status" value="1"/>
</dbReference>
<reference evidence="8" key="1">
    <citation type="submission" date="2021-03" db="EMBL/GenBank/DDBJ databases">
        <authorList>
            <person name="Bekaert M."/>
        </authorList>
    </citation>
    <scope>NUCLEOTIDE SEQUENCE</scope>
</reference>
<name>A0A8S3UWQ8_MYTED</name>
<dbReference type="EMBL" id="CAJPWZ010003055">
    <property type="protein sequence ID" value="CAG2250517.1"/>
    <property type="molecule type" value="Genomic_DNA"/>
</dbReference>
<keyword evidence="6" id="KW-0812">Transmembrane</keyword>
<evidence type="ECO:0000256" key="4">
    <source>
        <dbReference type="ARBA" id="ARBA00022912"/>
    </source>
</evidence>
<dbReference type="Pfam" id="PF00102">
    <property type="entry name" value="Y_phosphatase"/>
    <property type="match status" value="1"/>
</dbReference>
<dbReference type="PANTHER" id="PTHR19134">
    <property type="entry name" value="RECEPTOR-TYPE TYROSINE-PROTEIN PHOSPHATASE"/>
    <property type="match status" value="1"/>
</dbReference>
<evidence type="ECO:0000259" key="7">
    <source>
        <dbReference type="PROSITE" id="PS50055"/>
    </source>
</evidence>
<evidence type="ECO:0000256" key="3">
    <source>
        <dbReference type="ARBA" id="ARBA00022801"/>
    </source>
</evidence>
<dbReference type="PRINTS" id="PR00700">
    <property type="entry name" value="PRTYPHPHTASE"/>
</dbReference>
<dbReference type="SMART" id="SM00194">
    <property type="entry name" value="PTPc"/>
    <property type="match status" value="1"/>
</dbReference>
<dbReference type="InterPro" id="IPR050348">
    <property type="entry name" value="Protein-Tyr_Phosphatase"/>
</dbReference>
<dbReference type="Gene3D" id="3.90.190.10">
    <property type="entry name" value="Protein tyrosine phosphatase superfamily"/>
    <property type="match status" value="1"/>
</dbReference>
<evidence type="ECO:0000256" key="5">
    <source>
        <dbReference type="SAM" id="MobiDB-lite"/>
    </source>
</evidence>
<evidence type="ECO:0000313" key="9">
    <source>
        <dbReference type="Proteomes" id="UP000683360"/>
    </source>
</evidence>
<organism evidence="8 9">
    <name type="scientific">Mytilus edulis</name>
    <name type="common">Blue mussel</name>
    <dbReference type="NCBI Taxonomy" id="6550"/>
    <lineage>
        <taxon>Eukaryota</taxon>
        <taxon>Metazoa</taxon>
        <taxon>Spiralia</taxon>
        <taxon>Lophotrochozoa</taxon>
        <taxon>Mollusca</taxon>
        <taxon>Bivalvia</taxon>
        <taxon>Autobranchia</taxon>
        <taxon>Pteriomorphia</taxon>
        <taxon>Mytilida</taxon>
        <taxon>Mytiloidea</taxon>
        <taxon>Mytilidae</taxon>
        <taxon>Mytilinae</taxon>
        <taxon>Mytilus</taxon>
    </lineage>
</organism>
<evidence type="ECO:0000313" key="8">
    <source>
        <dbReference type="EMBL" id="CAG2250517.1"/>
    </source>
</evidence>
<keyword evidence="4" id="KW-0904">Protein phosphatase</keyword>
<keyword evidence="6" id="KW-1133">Transmembrane helix</keyword>
<accession>A0A8S3UWQ8</accession>
<feature type="transmembrane region" description="Helical" evidence="6">
    <location>
        <begin position="492"/>
        <end position="515"/>
    </location>
</feature>
<dbReference type="AlphaFoldDB" id="A0A8S3UWQ8"/>
<feature type="compositionally biased region" description="Acidic residues" evidence="5">
    <location>
        <begin position="582"/>
        <end position="599"/>
    </location>
</feature>
<dbReference type="PANTHER" id="PTHR19134:SF562">
    <property type="entry name" value="PROTEIN-TYROSINE-PHOSPHATASE"/>
    <property type="match status" value="1"/>
</dbReference>
<dbReference type="SUPFAM" id="SSF52799">
    <property type="entry name" value="(Phosphotyrosine protein) phosphatases II"/>
    <property type="match status" value="1"/>
</dbReference>